<evidence type="ECO:0000256" key="1">
    <source>
        <dbReference type="ARBA" id="ARBA00006479"/>
    </source>
</evidence>
<dbReference type="SUPFAM" id="SSF53067">
    <property type="entry name" value="Actin-like ATPase domain"/>
    <property type="match status" value="1"/>
</dbReference>
<dbReference type="EMBL" id="JAVREH010000017">
    <property type="protein sequence ID" value="MDT0262426.1"/>
    <property type="molecule type" value="Genomic_DNA"/>
</dbReference>
<accession>A0ABU2JBQ9</accession>
<dbReference type="Pfam" id="PF00480">
    <property type="entry name" value="ROK"/>
    <property type="match status" value="1"/>
</dbReference>
<comment type="similarity">
    <text evidence="1">Belongs to the ROK (NagC/XylR) family.</text>
</comment>
<dbReference type="Proteomes" id="UP001183176">
    <property type="component" value="Unassembled WGS sequence"/>
</dbReference>
<gene>
    <name evidence="2" type="ORF">RM423_13595</name>
</gene>
<sequence>MARHPNGSETDRPAAELSAAVAPSLLREMNQRLLLDLLFTGGPATRPDLARAAGLSQPTVIAALDDLERAGLALSSGSPAKPLGRPAKVYEADARAGSVAGIDIGRDWLHLSVTDLAGRDLADLDVRNSAKTAAGLVELAAHSLAELTDKAGIRPDEVTHTVIGSPGVLDPRRGSVRYAANLPGWHRAGLAHALTEKLGPSLSIDNDANLAALAELNYGAARGVRDFVYVTVGTGVGIGLVLDGRVYRGFTGAAGEIGYLPLGSDGAGPRGTLPARGMLEEAVAADAIVRNAKASGMSGSLTAKTVFAAARSGDQRALAAVAIEGSRLAQLIASIAAFLDPELIVMGGGVGQNLDLLKPEISASLATLTPMRPTLISGQLGRDAVVRGAIARGVVLAREAVFTARLA</sequence>
<keyword evidence="3" id="KW-1185">Reference proteome</keyword>
<dbReference type="PANTHER" id="PTHR18964">
    <property type="entry name" value="ROK (REPRESSOR, ORF, KINASE) FAMILY"/>
    <property type="match status" value="1"/>
</dbReference>
<dbReference type="Gene3D" id="3.30.420.40">
    <property type="match status" value="2"/>
</dbReference>
<evidence type="ECO:0000313" key="3">
    <source>
        <dbReference type="Proteomes" id="UP001183176"/>
    </source>
</evidence>
<dbReference type="InterPro" id="IPR043129">
    <property type="entry name" value="ATPase_NBD"/>
</dbReference>
<name>A0ABU2JBQ9_9ACTN</name>
<reference evidence="3" key="1">
    <citation type="submission" date="2023-07" db="EMBL/GenBank/DDBJ databases">
        <title>30 novel species of actinomycetes from the DSMZ collection.</title>
        <authorList>
            <person name="Nouioui I."/>
        </authorList>
    </citation>
    <scope>NUCLEOTIDE SEQUENCE [LARGE SCALE GENOMIC DNA]</scope>
    <source>
        <strain evidence="3">DSM 44399</strain>
    </source>
</reference>
<evidence type="ECO:0000313" key="2">
    <source>
        <dbReference type="EMBL" id="MDT0262426.1"/>
    </source>
</evidence>
<dbReference type="RefSeq" id="WP_311423577.1">
    <property type="nucleotide sequence ID" value="NZ_JAVREH010000017.1"/>
</dbReference>
<organism evidence="2 3">
    <name type="scientific">Jatrophihabitans lederbergiae</name>
    <dbReference type="NCBI Taxonomy" id="3075547"/>
    <lineage>
        <taxon>Bacteria</taxon>
        <taxon>Bacillati</taxon>
        <taxon>Actinomycetota</taxon>
        <taxon>Actinomycetes</taxon>
        <taxon>Jatrophihabitantales</taxon>
        <taxon>Jatrophihabitantaceae</taxon>
        <taxon>Jatrophihabitans</taxon>
    </lineage>
</organism>
<dbReference type="SUPFAM" id="SSF46785">
    <property type="entry name" value="Winged helix' DNA-binding domain"/>
    <property type="match status" value="1"/>
</dbReference>
<dbReference type="InterPro" id="IPR036388">
    <property type="entry name" value="WH-like_DNA-bd_sf"/>
</dbReference>
<protein>
    <submittedName>
        <fullName evidence="2">ROK family protein</fullName>
    </submittedName>
</protein>
<comment type="caution">
    <text evidence="2">The sequence shown here is derived from an EMBL/GenBank/DDBJ whole genome shotgun (WGS) entry which is preliminary data.</text>
</comment>
<dbReference type="Gene3D" id="1.10.10.10">
    <property type="entry name" value="Winged helix-like DNA-binding domain superfamily/Winged helix DNA-binding domain"/>
    <property type="match status" value="1"/>
</dbReference>
<proteinExistence type="inferred from homology"/>
<dbReference type="InterPro" id="IPR000600">
    <property type="entry name" value="ROK"/>
</dbReference>
<dbReference type="PANTHER" id="PTHR18964:SF149">
    <property type="entry name" value="BIFUNCTIONAL UDP-N-ACETYLGLUCOSAMINE 2-EPIMERASE_N-ACETYLMANNOSAMINE KINASE"/>
    <property type="match status" value="1"/>
</dbReference>
<dbReference type="InterPro" id="IPR036390">
    <property type="entry name" value="WH_DNA-bd_sf"/>
</dbReference>